<organism evidence="2 3">
    <name type="scientific">Scleroderma citrinum Foug A</name>
    <dbReference type="NCBI Taxonomy" id="1036808"/>
    <lineage>
        <taxon>Eukaryota</taxon>
        <taxon>Fungi</taxon>
        <taxon>Dikarya</taxon>
        <taxon>Basidiomycota</taxon>
        <taxon>Agaricomycotina</taxon>
        <taxon>Agaricomycetes</taxon>
        <taxon>Agaricomycetidae</taxon>
        <taxon>Boletales</taxon>
        <taxon>Sclerodermatineae</taxon>
        <taxon>Sclerodermataceae</taxon>
        <taxon>Scleroderma</taxon>
    </lineage>
</organism>
<feature type="compositionally biased region" description="Polar residues" evidence="1">
    <location>
        <begin position="16"/>
        <end position="25"/>
    </location>
</feature>
<feature type="compositionally biased region" description="Polar residues" evidence="1">
    <location>
        <begin position="36"/>
        <end position="52"/>
    </location>
</feature>
<protein>
    <submittedName>
        <fullName evidence="2">Uncharacterized protein</fullName>
    </submittedName>
</protein>
<dbReference type="AlphaFoldDB" id="A0A0C3DA60"/>
<dbReference type="Proteomes" id="UP000053989">
    <property type="component" value="Unassembled WGS sequence"/>
</dbReference>
<keyword evidence="3" id="KW-1185">Reference proteome</keyword>
<gene>
    <name evidence="2" type="ORF">SCLCIDRAFT_32217</name>
</gene>
<feature type="region of interest" description="Disordered" evidence="1">
    <location>
        <begin position="1"/>
        <end position="52"/>
    </location>
</feature>
<evidence type="ECO:0000313" key="3">
    <source>
        <dbReference type="Proteomes" id="UP000053989"/>
    </source>
</evidence>
<reference evidence="2 3" key="1">
    <citation type="submission" date="2014-04" db="EMBL/GenBank/DDBJ databases">
        <authorList>
            <consortium name="DOE Joint Genome Institute"/>
            <person name="Kuo A."/>
            <person name="Kohler A."/>
            <person name="Nagy L.G."/>
            <person name="Floudas D."/>
            <person name="Copeland A."/>
            <person name="Barry K.W."/>
            <person name="Cichocki N."/>
            <person name="Veneault-Fourrey C."/>
            <person name="LaButti K."/>
            <person name="Lindquist E.A."/>
            <person name="Lipzen A."/>
            <person name="Lundell T."/>
            <person name="Morin E."/>
            <person name="Murat C."/>
            <person name="Sun H."/>
            <person name="Tunlid A."/>
            <person name="Henrissat B."/>
            <person name="Grigoriev I.V."/>
            <person name="Hibbett D.S."/>
            <person name="Martin F."/>
            <person name="Nordberg H.P."/>
            <person name="Cantor M.N."/>
            <person name="Hua S.X."/>
        </authorList>
    </citation>
    <scope>NUCLEOTIDE SEQUENCE [LARGE SCALE GENOMIC DNA]</scope>
    <source>
        <strain evidence="2 3">Foug A</strain>
    </source>
</reference>
<proteinExistence type="predicted"/>
<dbReference type="InParanoid" id="A0A0C3DA60"/>
<sequence>MGTPARSSRRHAPETDNLNRASSVASKRGTGRIHDQGSQMQQGCRPSETNKTLRGAFLPLIQQRMRPRSLGARFQPPWRHCGRDDSVAIREPDVQALAAISP</sequence>
<dbReference type="EMBL" id="KN822193">
    <property type="protein sequence ID" value="KIM52996.1"/>
    <property type="molecule type" value="Genomic_DNA"/>
</dbReference>
<evidence type="ECO:0000313" key="2">
    <source>
        <dbReference type="EMBL" id="KIM52996.1"/>
    </source>
</evidence>
<name>A0A0C3DA60_9AGAM</name>
<reference evidence="3" key="2">
    <citation type="submission" date="2015-01" db="EMBL/GenBank/DDBJ databases">
        <title>Evolutionary Origins and Diversification of the Mycorrhizal Mutualists.</title>
        <authorList>
            <consortium name="DOE Joint Genome Institute"/>
            <consortium name="Mycorrhizal Genomics Consortium"/>
            <person name="Kohler A."/>
            <person name="Kuo A."/>
            <person name="Nagy L.G."/>
            <person name="Floudas D."/>
            <person name="Copeland A."/>
            <person name="Barry K.W."/>
            <person name="Cichocki N."/>
            <person name="Veneault-Fourrey C."/>
            <person name="LaButti K."/>
            <person name="Lindquist E.A."/>
            <person name="Lipzen A."/>
            <person name="Lundell T."/>
            <person name="Morin E."/>
            <person name="Murat C."/>
            <person name="Riley R."/>
            <person name="Ohm R."/>
            <person name="Sun H."/>
            <person name="Tunlid A."/>
            <person name="Henrissat B."/>
            <person name="Grigoriev I.V."/>
            <person name="Hibbett D.S."/>
            <person name="Martin F."/>
        </authorList>
    </citation>
    <scope>NUCLEOTIDE SEQUENCE [LARGE SCALE GENOMIC DNA]</scope>
    <source>
        <strain evidence="3">Foug A</strain>
    </source>
</reference>
<evidence type="ECO:0000256" key="1">
    <source>
        <dbReference type="SAM" id="MobiDB-lite"/>
    </source>
</evidence>
<dbReference type="HOGENOM" id="CLU_2279134_0_0_1"/>
<accession>A0A0C3DA60</accession>